<dbReference type="Gene3D" id="3.40.30.10">
    <property type="entry name" value="Glutaredoxin"/>
    <property type="match status" value="1"/>
</dbReference>
<dbReference type="SUPFAM" id="SSF52833">
    <property type="entry name" value="Thioredoxin-like"/>
    <property type="match status" value="1"/>
</dbReference>
<keyword evidence="1" id="KW-0812">Transmembrane</keyword>
<name>A0A7J8ZLG4_9ROSI</name>
<dbReference type="FunFam" id="3.40.30.10:FF:000213">
    <property type="entry name" value="APD1p protein"/>
    <property type="match status" value="1"/>
</dbReference>
<proteinExistence type="predicted"/>
<organism evidence="2 3">
    <name type="scientific">Gossypium laxum</name>
    <dbReference type="NCBI Taxonomy" id="34288"/>
    <lineage>
        <taxon>Eukaryota</taxon>
        <taxon>Viridiplantae</taxon>
        <taxon>Streptophyta</taxon>
        <taxon>Embryophyta</taxon>
        <taxon>Tracheophyta</taxon>
        <taxon>Spermatophyta</taxon>
        <taxon>Magnoliopsida</taxon>
        <taxon>eudicotyledons</taxon>
        <taxon>Gunneridae</taxon>
        <taxon>Pentapetalae</taxon>
        <taxon>rosids</taxon>
        <taxon>malvids</taxon>
        <taxon>Malvales</taxon>
        <taxon>Malvaceae</taxon>
        <taxon>Malvoideae</taxon>
        <taxon>Gossypium</taxon>
    </lineage>
</organism>
<dbReference type="Pfam" id="PF06999">
    <property type="entry name" value="Suc_Fer-like"/>
    <property type="match status" value="1"/>
</dbReference>
<feature type="transmembrane region" description="Helical" evidence="1">
    <location>
        <begin position="304"/>
        <end position="324"/>
    </location>
</feature>
<accession>A0A7J8ZLG4</accession>
<comment type="caution">
    <text evidence="2">The sequence shown here is derived from an EMBL/GenBank/DDBJ whole genome shotgun (WGS) entry which is preliminary data.</text>
</comment>
<dbReference type="CDD" id="cd03062">
    <property type="entry name" value="TRX_Fd_Sucrase"/>
    <property type="match status" value="1"/>
</dbReference>
<dbReference type="EMBL" id="JABEZV010000006">
    <property type="protein sequence ID" value="MBA0712450.1"/>
    <property type="molecule type" value="Genomic_DNA"/>
</dbReference>
<dbReference type="Proteomes" id="UP000593574">
    <property type="component" value="Unassembled WGS sequence"/>
</dbReference>
<sequence>MADPSNLSAVSSEDAGKFGFTRDEMYSSNLAGTVNPYDRHLFLRHKSYNDWASRVEEDGLPNLLSSALKSRKNDIPVKTLLTVIEGAESDGDVLVFPEMIKYKGLTDSNVYGFVEDVLVNGKPWASGVQETLTGSYIFVCAHGNRDKRCGVCGPALIQKLNEEIELRGQKDQMFVSACSHIGGHKYAGNLIIFSLDSVGKITGNWYGYVTPEDVPELLDQQIAKGEIIQHLWRGQMGASTEGGDKTDEQKLPNGTEGANGFTCCMTASLEANEKEKSEEPREVCGKTGMCKLTSWVESWEQHHVLTAAAVVGVVATVAVAYSYYRRSG</sequence>
<gene>
    <name evidence="2" type="ORF">Golax_011554</name>
</gene>
<reference evidence="2 3" key="1">
    <citation type="journal article" date="2019" name="Genome Biol. Evol.">
        <title>Insights into the evolution of the New World diploid cottons (Gossypium, subgenus Houzingenia) based on genome sequencing.</title>
        <authorList>
            <person name="Grover C.E."/>
            <person name="Arick M.A. 2nd"/>
            <person name="Thrash A."/>
            <person name="Conover J.L."/>
            <person name="Sanders W.S."/>
            <person name="Peterson D.G."/>
            <person name="Frelichowski J.E."/>
            <person name="Scheffler J.A."/>
            <person name="Scheffler B.E."/>
            <person name="Wendel J.F."/>
        </authorList>
    </citation>
    <scope>NUCLEOTIDE SEQUENCE [LARGE SCALE GENOMIC DNA]</scope>
    <source>
        <strain evidence="2">4</strain>
        <tissue evidence="2">Leaf</tissue>
    </source>
</reference>
<evidence type="ECO:0000313" key="3">
    <source>
        <dbReference type="Proteomes" id="UP000593574"/>
    </source>
</evidence>
<dbReference type="PANTHER" id="PTHR31902:SF10">
    <property type="entry name" value="SUCRASE_FERREDOXIN-LIKE FAMILY PROTEIN"/>
    <property type="match status" value="1"/>
</dbReference>
<keyword evidence="3" id="KW-1185">Reference proteome</keyword>
<dbReference type="InterPro" id="IPR009737">
    <property type="entry name" value="Aim32/Apd1-like"/>
</dbReference>
<protein>
    <submittedName>
        <fullName evidence="2">Uncharacterized protein</fullName>
    </submittedName>
</protein>
<evidence type="ECO:0000313" key="2">
    <source>
        <dbReference type="EMBL" id="MBA0712450.1"/>
    </source>
</evidence>
<keyword evidence="1" id="KW-1133">Transmembrane helix</keyword>
<evidence type="ECO:0000256" key="1">
    <source>
        <dbReference type="SAM" id="Phobius"/>
    </source>
</evidence>
<dbReference type="InterPro" id="IPR036249">
    <property type="entry name" value="Thioredoxin-like_sf"/>
</dbReference>
<keyword evidence="1" id="KW-0472">Membrane</keyword>
<dbReference type="PANTHER" id="PTHR31902">
    <property type="entry name" value="ACTIN PATCHES DISTAL PROTEIN 1"/>
    <property type="match status" value="1"/>
</dbReference>
<dbReference type="AlphaFoldDB" id="A0A7J8ZLG4"/>